<comment type="similarity">
    <text evidence="1">Belongs to the protein kinase superfamily. CMGC Ser/Thr protein kinase family. CDC2/CDKX subfamily.</text>
</comment>
<dbReference type="PROSITE" id="PS00107">
    <property type="entry name" value="PROTEIN_KINASE_ATP"/>
    <property type="match status" value="1"/>
</dbReference>
<keyword evidence="11" id="KW-1185">Reference proteome</keyword>
<dbReference type="InterPro" id="IPR000719">
    <property type="entry name" value="Prot_kinase_dom"/>
</dbReference>
<dbReference type="EC" id="2.7.11.22" evidence="10"/>
<proteinExistence type="inferred from homology"/>
<accession>A0ABD3BZK0</accession>
<feature type="domain" description="Protein kinase" evidence="9">
    <location>
        <begin position="4"/>
        <end position="289"/>
    </location>
</feature>
<evidence type="ECO:0000256" key="4">
    <source>
        <dbReference type="ARBA" id="ARBA00022741"/>
    </source>
</evidence>
<sequence>MALYEIGKVIGRGGFGVIRECLNTRDNSKCVMKSIPYESKNEGVPSSVIREISVLKELSHDNVVRLLDVYDDVEGFHLIFELLELDLSKLTCDPWEEELKQDMIKSFLFQILQGVSYCHSQKVMHRDLKPANLLVDMKSKTIKLADFGLARTFDVPLPQYTINVVTLSYRAPELLLWEPYSTAVDIWSVGCIFAEMVERTILFRGTIDTDIMTSIISACLPDEKDWQGVTSALHRFYEWGGMPTFSEPIGLEVRVSKLDPQGFDLLSKMLCMNPKGRITASDALKHPYFNDLQ</sequence>
<dbReference type="SMART" id="SM00220">
    <property type="entry name" value="S_TKc"/>
    <property type="match status" value="1"/>
</dbReference>
<dbReference type="PANTHER" id="PTHR24056">
    <property type="entry name" value="CELL DIVISION PROTEIN KINASE"/>
    <property type="match status" value="1"/>
</dbReference>
<keyword evidence="3 10" id="KW-0808">Transferase</keyword>
<dbReference type="EMBL" id="JAVIJP010000060">
    <property type="protein sequence ID" value="KAL3622361.1"/>
    <property type="molecule type" value="Genomic_DNA"/>
</dbReference>
<evidence type="ECO:0000256" key="5">
    <source>
        <dbReference type="ARBA" id="ARBA00022777"/>
    </source>
</evidence>
<dbReference type="FunFam" id="1.10.510.10:FF:000624">
    <property type="entry name" value="Mitogen-activated protein kinase"/>
    <property type="match status" value="1"/>
</dbReference>
<evidence type="ECO:0000259" key="9">
    <source>
        <dbReference type="PROSITE" id="PS50011"/>
    </source>
</evidence>
<dbReference type="Gene3D" id="1.10.510.10">
    <property type="entry name" value="Transferase(Phosphotransferase) domain 1"/>
    <property type="match status" value="1"/>
</dbReference>
<dbReference type="Gene3D" id="3.30.200.20">
    <property type="entry name" value="Phosphorylase Kinase, domain 1"/>
    <property type="match status" value="1"/>
</dbReference>
<dbReference type="Proteomes" id="UP001632038">
    <property type="component" value="Unassembled WGS sequence"/>
</dbReference>
<comment type="caution">
    <text evidence="10">The sequence shown here is derived from an EMBL/GenBank/DDBJ whole genome shotgun (WGS) entry which is preliminary data.</text>
</comment>
<dbReference type="Pfam" id="PF00069">
    <property type="entry name" value="Pkinase"/>
    <property type="match status" value="1"/>
</dbReference>
<gene>
    <name evidence="10" type="primary">CDK3_2</name>
    <name evidence="10" type="ORF">CASFOL_033772</name>
</gene>
<evidence type="ECO:0000256" key="7">
    <source>
        <dbReference type="PROSITE-ProRule" id="PRU10141"/>
    </source>
</evidence>
<dbReference type="SUPFAM" id="SSF56112">
    <property type="entry name" value="Protein kinase-like (PK-like)"/>
    <property type="match status" value="1"/>
</dbReference>
<evidence type="ECO:0000256" key="6">
    <source>
        <dbReference type="ARBA" id="ARBA00022840"/>
    </source>
</evidence>
<keyword evidence="6 7" id="KW-0067">ATP-binding</keyword>
<dbReference type="InterPro" id="IPR050108">
    <property type="entry name" value="CDK"/>
</dbReference>
<dbReference type="AlphaFoldDB" id="A0ABD3BZK0"/>
<dbReference type="PANTHER" id="PTHR24056:SF540">
    <property type="entry name" value="PROTEIN KINASE DOMAIN-CONTAINING PROTEIN"/>
    <property type="match status" value="1"/>
</dbReference>
<dbReference type="PROSITE" id="PS50011">
    <property type="entry name" value="PROTEIN_KINASE_DOM"/>
    <property type="match status" value="1"/>
</dbReference>
<dbReference type="GO" id="GO:0005524">
    <property type="term" value="F:ATP binding"/>
    <property type="evidence" value="ECO:0007669"/>
    <property type="project" value="UniProtKB-UniRule"/>
</dbReference>
<keyword evidence="5 10" id="KW-0418">Kinase</keyword>
<dbReference type="GO" id="GO:0004693">
    <property type="term" value="F:cyclin-dependent protein serine/threonine kinase activity"/>
    <property type="evidence" value="ECO:0007669"/>
    <property type="project" value="UniProtKB-EC"/>
</dbReference>
<reference evidence="11" key="1">
    <citation type="journal article" date="2024" name="IScience">
        <title>Strigolactones Initiate the Formation of Haustorium-like Structures in Castilleja.</title>
        <authorList>
            <person name="Buerger M."/>
            <person name="Peterson D."/>
            <person name="Chory J."/>
        </authorList>
    </citation>
    <scope>NUCLEOTIDE SEQUENCE [LARGE SCALE GENOMIC DNA]</scope>
</reference>
<feature type="binding site" evidence="7">
    <location>
        <position position="33"/>
    </location>
    <ligand>
        <name>ATP</name>
        <dbReference type="ChEBI" id="CHEBI:30616"/>
    </ligand>
</feature>
<keyword evidence="2 8" id="KW-0723">Serine/threonine-protein kinase</keyword>
<evidence type="ECO:0000256" key="1">
    <source>
        <dbReference type="ARBA" id="ARBA00006485"/>
    </source>
</evidence>
<dbReference type="InterPro" id="IPR008271">
    <property type="entry name" value="Ser/Thr_kinase_AS"/>
</dbReference>
<evidence type="ECO:0000313" key="10">
    <source>
        <dbReference type="EMBL" id="KAL3622361.1"/>
    </source>
</evidence>
<name>A0ABD3BZK0_9LAMI</name>
<evidence type="ECO:0000256" key="2">
    <source>
        <dbReference type="ARBA" id="ARBA00022527"/>
    </source>
</evidence>
<keyword evidence="4 7" id="KW-0547">Nucleotide-binding</keyword>
<evidence type="ECO:0000256" key="3">
    <source>
        <dbReference type="ARBA" id="ARBA00022679"/>
    </source>
</evidence>
<protein>
    <submittedName>
        <fullName evidence="10">Cyclin-dependent kinase 3</fullName>
        <ecNumber evidence="10">2.7.11.22</ecNumber>
    </submittedName>
</protein>
<evidence type="ECO:0000313" key="11">
    <source>
        <dbReference type="Proteomes" id="UP001632038"/>
    </source>
</evidence>
<dbReference type="InterPro" id="IPR017441">
    <property type="entry name" value="Protein_kinase_ATP_BS"/>
</dbReference>
<dbReference type="InterPro" id="IPR011009">
    <property type="entry name" value="Kinase-like_dom_sf"/>
</dbReference>
<evidence type="ECO:0000256" key="8">
    <source>
        <dbReference type="RuleBase" id="RU000304"/>
    </source>
</evidence>
<organism evidence="10 11">
    <name type="scientific">Castilleja foliolosa</name>
    <dbReference type="NCBI Taxonomy" id="1961234"/>
    <lineage>
        <taxon>Eukaryota</taxon>
        <taxon>Viridiplantae</taxon>
        <taxon>Streptophyta</taxon>
        <taxon>Embryophyta</taxon>
        <taxon>Tracheophyta</taxon>
        <taxon>Spermatophyta</taxon>
        <taxon>Magnoliopsida</taxon>
        <taxon>eudicotyledons</taxon>
        <taxon>Gunneridae</taxon>
        <taxon>Pentapetalae</taxon>
        <taxon>asterids</taxon>
        <taxon>lamiids</taxon>
        <taxon>Lamiales</taxon>
        <taxon>Orobanchaceae</taxon>
        <taxon>Pedicularideae</taxon>
        <taxon>Castillejinae</taxon>
        <taxon>Castilleja</taxon>
    </lineage>
</organism>
<dbReference type="PROSITE" id="PS00108">
    <property type="entry name" value="PROTEIN_KINASE_ST"/>
    <property type="match status" value="1"/>
</dbReference>